<dbReference type="InterPro" id="IPR001680">
    <property type="entry name" value="WD40_rpt"/>
</dbReference>
<protein>
    <submittedName>
        <fullName evidence="3">Uncharacterized protein</fullName>
    </submittedName>
</protein>
<evidence type="ECO:0000256" key="2">
    <source>
        <dbReference type="SAM" id="MobiDB-lite"/>
    </source>
</evidence>
<comment type="caution">
    <text evidence="3">The sequence shown here is derived from an EMBL/GenBank/DDBJ whole genome shotgun (WGS) entry which is preliminary data.</text>
</comment>
<evidence type="ECO:0000313" key="3">
    <source>
        <dbReference type="EMBL" id="KAE8261672.1"/>
    </source>
</evidence>
<sequence>MRMAMVVRSSTAPAEAASDSRMARRRRSLSTRLRLRKARMEDPGLRHRRALDAVLAHVQKRLEATGLVPSIPLDAEMSDIAGPLSKAFDEQDLRSWVAQKQHRQGVQGGAAASGSGRGGGGNGGVNGFMRLSNAAILGAPSSSSSTAASRLNAVSSSSFYGFNDSELNGRASSPSRAVLHLDLRRKRRLLRRPLRRLHRSIAPRRRRPLSDPVFGPGSLDNTIKLWDVCTDRCLRTFFEDVQGAWSLDADKLRIISASLYRTIKIWGSGDWVLSEHA</sequence>
<feature type="region of interest" description="Disordered" evidence="2">
    <location>
        <begin position="1"/>
        <end position="29"/>
    </location>
</feature>
<reference evidence="3" key="2">
    <citation type="journal article" date="2019" name="IMA Fungus">
        <title>Genome sequencing and comparison of five Tilletia species to identify candidate genes for the detection of regulated species infecting wheat.</title>
        <authorList>
            <person name="Nguyen H.D.T."/>
            <person name="Sultana T."/>
            <person name="Kesanakurti P."/>
            <person name="Hambleton S."/>
        </authorList>
    </citation>
    <scope>NUCLEOTIDE SEQUENCE</scope>
    <source>
        <strain evidence="3">DAOMC 236422</strain>
    </source>
</reference>
<keyword evidence="4" id="KW-1185">Reference proteome</keyword>
<feature type="compositionally biased region" description="Gly residues" evidence="2">
    <location>
        <begin position="115"/>
        <end position="124"/>
    </location>
</feature>
<gene>
    <name evidence="3" type="ORF">A4X09_0g7624</name>
</gene>
<dbReference type="PROSITE" id="PS50082">
    <property type="entry name" value="WD_REPEATS_2"/>
    <property type="match status" value="1"/>
</dbReference>
<name>A0A8X7N1J9_9BASI</name>
<dbReference type="SUPFAM" id="SSF50978">
    <property type="entry name" value="WD40 repeat-like"/>
    <property type="match status" value="1"/>
</dbReference>
<evidence type="ECO:0000313" key="4">
    <source>
        <dbReference type="Proteomes" id="UP000078113"/>
    </source>
</evidence>
<reference evidence="3" key="1">
    <citation type="submission" date="2016-04" db="EMBL/GenBank/DDBJ databases">
        <authorList>
            <person name="Nguyen H.D."/>
            <person name="Samba Siva P."/>
            <person name="Cullis J."/>
            <person name="Levesque C.A."/>
            <person name="Hambleton S."/>
        </authorList>
    </citation>
    <scope>NUCLEOTIDE SEQUENCE</scope>
    <source>
        <strain evidence="3">DAOMC 236422</strain>
    </source>
</reference>
<dbReference type="InterPro" id="IPR036322">
    <property type="entry name" value="WD40_repeat_dom_sf"/>
</dbReference>
<feature type="repeat" description="WD" evidence="1">
    <location>
        <begin position="217"/>
        <end position="236"/>
    </location>
</feature>
<dbReference type="Proteomes" id="UP000078113">
    <property type="component" value="Unassembled WGS sequence"/>
</dbReference>
<organism evidence="3 4">
    <name type="scientific">Tilletia walkeri</name>
    <dbReference type="NCBI Taxonomy" id="117179"/>
    <lineage>
        <taxon>Eukaryota</taxon>
        <taxon>Fungi</taxon>
        <taxon>Dikarya</taxon>
        <taxon>Basidiomycota</taxon>
        <taxon>Ustilaginomycotina</taxon>
        <taxon>Exobasidiomycetes</taxon>
        <taxon>Tilletiales</taxon>
        <taxon>Tilletiaceae</taxon>
        <taxon>Tilletia</taxon>
    </lineage>
</organism>
<dbReference type="Gene3D" id="2.130.10.10">
    <property type="entry name" value="YVTN repeat-like/Quinoprotein amine dehydrogenase"/>
    <property type="match status" value="1"/>
</dbReference>
<dbReference type="EMBL" id="LWDG02000941">
    <property type="protein sequence ID" value="KAE8261672.1"/>
    <property type="molecule type" value="Genomic_DNA"/>
</dbReference>
<keyword evidence="1" id="KW-0853">WD repeat</keyword>
<dbReference type="AlphaFoldDB" id="A0A8X7N1J9"/>
<evidence type="ECO:0000256" key="1">
    <source>
        <dbReference type="PROSITE-ProRule" id="PRU00221"/>
    </source>
</evidence>
<accession>A0A8X7N1J9</accession>
<dbReference type="InterPro" id="IPR015943">
    <property type="entry name" value="WD40/YVTN_repeat-like_dom_sf"/>
</dbReference>
<feature type="region of interest" description="Disordered" evidence="2">
    <location>
        <begin position="101"/>
        <end position="124"/>
    </location>
</feature>
<proteinExistence type="predicted"/>